<protein>
    <recommendedName>
        <fullName evidence="9">4-hydroxybenzoate polyprenyltransferase</fullName>
        <ecNumber evidence="9">2.5.1.39</ecNumber>
    </recommendedName>
</protein>
<dbReference type="InterPro" id="IPR000537">
    <property type="entry name" value="UbiA_prenyltransferase"/>
</dbReference>
<dbReference type="GO" id="GO:0006744">
    <property type="term" value="P:ubiquinone biosynthetic process"/>
    <property type="evidence" value="ECO:0007669"/>
    <property type="project" value="TreeGrafter"/>
</dbReference>
<evidence type="ECO:0000256" key="4">
    <source>
        <dbReference type="ARBA" id="ARBA00022519"/>
    </source>
</evidence>
<keyword evidence="8 10" id="KW-0472">Membrane</keyword>
<keyword evidence="7 10" id="KW-1133">Transmembrane helix</keyword>
<dbReference type="NCBIfam" id="TIGR01475">
    <property type="entry name" value="ubiA_other"/>
    <property type="match status" value="1"/>
</dbReference>
<evidence type="ECO:0000256" key="8">
    <source>
        <dbReference type="ARBA" id="ARBA00023136"/>
    </source>
</evidence>
<evidence type="ECO:0000256" key="5">
    <source>
        <dbReference type="ARBA" id="ARBA00022679"/>
    </source>
</evidence>
<keyword evidence="5" id="KW-0808">Transferase</keyword>
<evidence type="ECO:0000256" key="2">
    <source>
        <dbReference type="ARBA" id="ARBA00004141"/>
    </source>
</evidence>
<dbReference type="FunFam" id="1.10.357.140:FF:000008">
    <property type="entry name" value="4-hydroxybenzoate octaprenyltransferase"/>
    <property type="match status" value="1"/>
</dbReference>
<evidence type="ECO:0000256" key="9">
    <source>
        <dbReference type="ARBA" id="ARBA00034524"/>
    </source>
</evidence>
<evidence type="ECO:0000256" key="3">
    <source>
        <dbReference type="ARBA" id="ARBA00005985"/>
    </source>
</evidence>
<dbReference type="PANTHER" id="PTHR11048:SF28">
    <property type="entry name" value="4-HYDROXYBENZOATE POLYPRENYLTRANSFERASE, MITOCHONDRIAL"/>
    <property type="match status" value="1"/>
</dbReference>
<dbReference type="CDD" id="cd13959">
    <property type="entry name" value="PT_UbiA_COQ2"/>
    <property type="match status" value="1"/>
</dbReference>
<feature type="transmembrane region" description="Helical" evidence="10">
    <location>
        <begin position="261"/>
        <end position="279"/>
    </location>
</feature>
<dbReference type="FunFam" id="1.20.120.1780:FF:000001">
    <property type="entry name" value="4-hydroxybenzoate octaprenyltransferase"/>
    <property type="match status" value="1"/>
</dbReference>
<keyword evidence="4" id="KW-1003">Cell membrane</keyword>
<sequence>MVLTNALHKVKQYGTLVMFQHTIFSLSFGLVSMTLASKLTANSFLSPWKIFLILLSLLSARTGANAINRVIDAEIDAKNPRTSFRQIPQGVLTKREVILFSILCFIVMVISAFFINPLCALLSPGALIFLVAYSYTKRFTFLCHLFLGFTCAIAPMGAWIAVTGDLGGFTPAFSAFIDMIKSFLLGNFDQVTSLFQDTVYSFIAAFTIDNLIFIPLLLAAINACWVAGFDIIYGSQDVEFDRANGIHSIPARFGVKNGLRISSSLHILAVLLLYIVGLITVNFGWIYFIGALIITALLIIEHIIVKPTNLNHAKIASYSINEIVSVVFILFPIVDIYM</sequence>
<dbReference type="Pfam" id="PF01040">
    <property type="entry name" value="UbiA"/>
    <property type="match status" value="1"/>
</dbReference>
<dbReference type="Gene3D" id="1.20.120.1780">
    <property type="entry name" value="UbiA prenyltransferase"/>
    <property type="match status" value="1"/>
</dbReference>
<dbReference type="EC" id="2.5.1.39" evidence="9"/>
<comment type="caution">
    <text evidence="11">The sequence shown here is derived from an EMBL/GenBank/DDBJ whole genome shotgun (WGS) entry which is preliminary data.</text>
</comment>
<evidence type="ECO:0000256" key="6">
    <source>
        <dbReference type="ARBA" id="ARBA00022692"/>
    </source>
</evidence>
<gene>
    <name evidence="11" type="primary">ubiA</name>
    <name evidence="11" type="ORF">KD144_09415</name>
</gene>
<comment type="similarity">
    <text evidence="3">Belongs to the UbiA prenyltransferase family.</text>
</comment>
<evidence type="ECO:0000256" key="10">
    <source>
        <dbReference type="SAM" id="Phobius"/>
    </source>
</evidence>
<feature type="transmembrane region" description="Helical" evidence="10">
    <location>
        <begin position="97"/>
        <end position="130"/>
    </location>
</feature>
<dbReference type="Gene3D" id="1.10.357.140">
    <property type="entry name" value="UbiA prenyltransferase"/>
    <property type="match status" value="1"/>
</dbReference>
<dbReference type="InterPro" id="IPR044878">
    <property type="entry name" value="UbiA_sf"/>
</dbReference>
<dbReference type="RefSeq" id="WP_212118601.1">
    <property type="nucleotide sequence ID" value="NZ_JAGTPX020000008.1"/>
</dbReference>
<dbReference type="InterPro" id="IPR006371">
    <property type="entry name" value="Polyprenyltransferase_UbiA-li"/>
</dbReference>
<dbReference type="EMBL" id="JAGTPX010000007">
    <property type="protein sequence ID" value="MBR8669760.1"/>
    <property type="molecule type" value="Genomic_DNA"/>
</dbReference>
<comment type="cofactor">
    <cofactor evidence="1">
        <name>Mg(2+)</name>
        <dbReference type="ChEBI" id="CHEBI:18420"/>
    </cofactor>
</comment>
<dbReference type="GO" id="GO:0008412">
    <property type="term" value="F:4-hydroxybenzoate polyprenyltransferase activity"/>
    <property type="evidence" value="ECO:0007669"/>
    <property type="project" value="UniProtKB-EC"/>
</dbReference>
<feature type="transmembrane region" description="Helical" evidence="10">
    <location>
        <begin position="12"/>
        <end position="36"/>
    </location>
</feature>
<organism evidence="11">
    <name type="scientific">Niallia circulans</name>
    <name type="common">Bacillus circulans</name>
    <dbReference type="NCBI Taxonomy" id="1397"/>
    <lineage>
        <taxon>Bacteria</taxon>
        <taxon>Bacillati</taxon>
        <taxon>Bacillota</taxon>
        <taxon>Bacilli</taxon>
        <taxon>Bacillales</taxon>
        <taxon>Bacillaceae</taxon>
        <taxon>Niallia</taxon>
    </lineage>
</organism>
<evidence type="ECO:0000256" key="1">
    <source>
        <dbReference type="ARBA" id="ARBA00001946"/>
    </source>
</evidence>
<feature type="transmembrane region" description="Helical" evidence="10">
    <location>
        <begin position="142"/>
        <end position="162"/>
    </location>
</feature>
<keyword evidence="6 10" id="KW-0812">Transmembrane</keyword>
<comment type="subcellular location">
    <subcellularLocation>
        <location evidence="2">Membrane</location>
        <topology evidence="2">Multi-pass membrane protein</topology>
    </subcellularLocation>
</comment>
<dbReference type="InterPro" id="IPR039653">
    <property type="entry name" value="Prenyltransferase"/>
</dbReference>
<evidence type="ECO:0000313" key="11">
    <source>
        <dbReference type="EMBL" id="MBR8669760.1"/>
    </source>
</evidence>
<reference evidence="11" key="1">
    <citation type="submission" date="2021-04" db="EMBL/GenBank/DDBJ databases">
        <title>Genomic analysis of electroactive and textile dye degrading Bacillus circulans strain: DC10 isolated from constructed wetland-microbial fuel cells treating textile dye wastewaters.</title>
        <authorList>
            <person name="Patel D.U."/>
            <person name="Desai C.R."/>
        </authorList>
    </citation>
    <scope>NUCLEOTIDE SEQUENCE</scope>
    <source>
        <strain evidence="11">DC10</strain>
    </source>
</reference>
<accession>A0A941GLV8</accession>
<dbReference type="PANTHER" id="PTHR11048">
    <property type="entry name" value="PRENYLTRANSFERASES"/>
    <property type="match status" value="1"/>
</dbReference>
<proteinExistence type="inferred from homology"/>
<dbReference type="GO" id="GO:0005886">
    <property type="term" value="C:plasma membrane"/>
    <property type="evidence" value="ECO:0007669"/>
    <property type="project" value="TreeGrafter"/>
</dbReference>
<evidence type="ECO:0000256" key="7">
    <source>
        <dbReference type="ARBA" id="ARBA00022989"/>
    </source>
</evidence>
<feature type="transmembrane region" description="Helical" evidence="10">
    <location>
        <begin position="316"/>
        <end position="334"/>
    </location>
</feature>
<name>A0A941GLV8_NIACI</name>
<keyword evidence="4" id="KW-0997">Cell inner membrane</keyword>
<feature type="transmembrane region" description="Helical" evidence="10">
    <location>
        <begin position="285"/>
        <end position="304"/>
    </location>
</feature>
<dbReference type="AlphaFoldDB" id="A0A941GLV8"/>